<organism evidence="2 3">
    <name type="scientific">Cuscuta europaea</name>
    <name type="common">European dodder</name>
    <dbReference type="NCBI Taxonomy" id="41803"/>
    <lineage>
        <taxon>Eukaryota</taxon>
        <taxon>Viridiplantae</taxon>
        <taxon>Streptophyta</taxon>
        <taxon>Embryophyta</taxon>
        <taxon>Tracheophyta</taxon>
        <taxon>Spermatophyta</taxon>
        <taxon>Magnoliopsida</taxon>
        <taxon>eudicotyledons</taxon>
        <taxon>Gunneridae</taxon>
        <taxon>Pentapetalae</taxon>
        <taxon>asterids</taxon>
        <taxon>lamiids</taxon>
        <taxon>Solanales</taxon>
        <taxon>Convolvulaceae</taxon>
        <taxon>Cuscuteae</taxon>
        <taxon>Cuscuta</taxon>
        <taxon>Cuscuta subgen. Cuscuta</taxon>
    </lineage>
</organism>
<sequence>MGPRRPGGDHQRSHMGPDRLQLRRFRERALPDRRLRERARLQALGGSADNVGGVLPEPAQQSGLLRPVGDRRVQCSDELQSNIRRLRLPPVPRRQVLRCLPLPG</sequence>
<proteinExistence type="predicted"/>
<reference evidence="2" key="1">
    <citation type="submission" date="2022-07" db="EMBL/GenBank/DDBJ databases">
        <authorList>
            <person name="Macas J."/>
            <person name="Novak P."/>
            <person name="Neumann P."/>
        </authorList>
    </citation>
    <scope>NUCLEOTIDE SEQUENCE</scope>
</reference>
<dbReference type="Proteomes" id="UP001152484">
    <property type="component" value="Unassembled WGS sequence"/>
</dbReference>
<name>A0A9P0Z721_CUSEU</name>
<gene>
    <name evidence="2" type="ORF">CEURO_LOCUS11769</name>
</gene>
<dbReference type="EMBL" id="CAMAPE010000027">
    <property type="protein sequence ID" value="CAH9091933.1"/>
    <property type="molecule type" value="Genomic_DNA"/>
</dbReference>
<comment type="caution">
    <text evidence="2">The sequence shown here is derived from an EMBL/GenBank/DDBJ whole genome shotgun (WGS) entry which is preliminary data.</text>
</comment>
<dbReference type="AlphaFoldDB" id="A0A9P0Z721"/>
<evidence type="ECO:0000313" key="3">
    <source>
        <dbReference type="Proteomes" id="UP001152484"/>
    </source>
</evidence>
<keyword evidence="3" id="KW-1185">Reference proteome</keyword>
<protein>
    <submittedName>
        <fullName evidence="2">Uncharacterized protein</fullName>
    </submittedName>
</protein>
<accession>A0A9P0Z721</accession>
<evidence type="ECO:0000313" key="2">
    <source>
        <dbReference type="EMBL" id="CAH9091933.1"/>
    </source>
</evidence>
<feature type="compositionally biased region" description="Basic and acidic residues" evidence="1">
    <location>
        <begin position="1"/>
        <end position="21"/>
    </location>
</feature>
<evidence type="ECO:0000256" key="1">
    <source>
        <dbReference type="SAM" id="MobiDB-lite"/>
    </source>
</evidence>
<feature type="region of interest" description="Disordered" evidence="1">
    <location>
        <begin position="1"/>
        <end position="28"/>
    </location>
</feature>
<feature type="region of interest" description="Disordered" evidence="1">
    <location>
        <begin position="47"/>
        <end position="68"/>
    </location>
</feature>